<name>A0AAV5SQZ3_9BILA</name>
<protein>
    <submittedName>
        <fullName evidence="1">Uncharacterized protein</fullName>
    </submittedName>
</protein>
<dbReference type="EMBL" id="BTSX01000002">
    <property type="protein sequence ID" value="GMS85797.1"/>
    <property type="molecule type" value="Genomic_DNA"/>
</dbReference>
<evidence type="ECO:0000313" key="1">
    <source>
        <dbReference type="EMBL" id="GMS85797.1"/>
    </source>
</evidence>
<organism evidence="1 2">
    <name type="scientific">Pristionchus entomophagus</name>
    <dbReference type="NCBI Taxonomy" id="358040"/>
    <lineage>
        <taxon>Eukaryota</taxon>
        <taxon>Metazoa</taxon>
        <taxon>Ecdysozoa</taxon>
        <taxon>Nematoda</taxon>
        <taxon>Chromadorea</taxon>
        <taxon>Rhabditida</taxon>
        <taxon>Rhabditina</taxon>
        <taxon>Diplogasteromorpha</taxon>
        <taxon>Diplogasteroidea</taxon>
        <taxon>Neodiplogasteridae</taxon>
        <taxon>Pristionchus</taxon>
    </lineage>
</organism>
<accession>A0AAV5SQZ3</accession>
<keyword evidence="2" id="KW-1185">Reference proteome</keyword>
<evidence type="ECO:0000313" key="2">
    <source>
        <dbReference type="Proteomes" id="UP001432027"/>
    </source>
</evidence>
<sequence>DLVLEFGSRQWTHCLCFRVHNRQPDVVAIQHQQTSQSLVLPLRLEQRGLLNGIGVGVVVVIRVMTA</sequence>
<dbReference type="AlphaFoldDB" id="A0AAV5SQZ3"/>
<feature type="non-terminal residue" evidence="1">
    <location>
        <position position="66"/>
    </location>
</feature>
<gene>
    <name evidence="1" type="ORF">PENTCL1PPCAC_7973</name>
</gene>
<dbReference type="Proteomes" id="UP001432027">
    <property type="component" value="Unassembled WGS sequence"/>
</dbReference>
<feature type="non-terminal residue" evidence="1">
    <location>
        <position position="1"/>
    </location>
</feature>
<comment type="caution">
    <text evidence="1">The sequence shown here is derived from an EMBL/GenBank/DDBJ whole genome shotgun (WGS) entry which is preliminary data.</text>
</comment>
<proteinExistence type="predicted"/>
<reference evidence="1" key="1">
    <citation type="submission" date="2023-10" db="EMBL/GenBank/DDBJ databases">
        <title>Genome assembly of Pristionchus species.</title>
        <authorList>
            <person name="Yoshida K."/>
            <person name="Sommer R.J."/>
        </authorList>
    </citation>
    <scope>NUCLEOTIDE SEQUENCE</scope>
    <source>
        <strain evidence="1">RS0144</strain>
    </source>
</reference>